<dbReference type="InterPro" id="IPR011989">
    <property type="entry name" value="ARM-like"/>
</dbReference>
<sequence length="965" mass="100332">MPSAITVGQLLNSAQDSAAAADRCAGSLWKLAVADPDGTYEELRRCVDHLVTLGQKSTYVERCVRFFGAFAAKMPADNEAAAAVVEELLSHLSRHLSALEKAVRYRSAQLLQQLLSGVPASLLLENSVAELLRDSLQERLHDKQPAVRAEACRALSHLVSEDEDGQAILAAMLQLLDTDKSKDVRIAVLQSLPLDAASLPVLLERARDVNPLVRKALVVRLKGLPIKLLSIKQRAEVIQQLLQDRDAAVADAGAKLLSHWLENDCGGDPLQLLQLLDVETYTDAAALAVESLINSGSIGGGSGVTDYVDAASRSSLAAQQAGALLGLRALAEQQEGQQEQLLMPHEALMWRCLCEWLRSDAISKGLAAAATGGARAAVQAAVAAERHEVLERALPESAGQLMGLVMRHAAAGPAARFAAAQLMIIASSCVEWVDAASRSMAAPYLQQLIGLDPQSEAEQEDELMSDDDDDAADAAAAAGLQLAGNGGEGLFEAAVTQLVLAVQGAGAGFTVAMLDGVAPLAAAAGLLAKPGGEAGAAAAAAVTVCVAEPSQVLQCLAYIKLLLQQLPSGRPVPDEGAAISFDSLWETLLLLALKQEQPEIRGLLELLLEQAEVLLAEARATAAKPKRGGRPTSASKAEPAPLPAATAELLAAALHVVCKKNPAALLVKYVLQLLQATDGGDAEQQQQPTGVVPTLLGDSYDSLALQLLGEVEAGAPLLAAKVQPAKFKPYLSAVLKVVCELPLHPAQPHFECMQRLADRLALAVSDATLKKEVASVQLLLGRLLQEAGSSEQQQQLPAEALDRMIEQMQEMCLRELKPMPGSAAAAGDEAAATPAAPRTTRKAAAGGSSRSGAASAAAAPRTAQRRPAGRLKAAAISSSDDEDEESSESSATESDDDSGDEGNEDSSRARAEEAAAQKIAAAAPAAVGKGDVAAAAAALGKAGSRRSSATARQPLAPTTVDNSQQ</sequence>
<feature type="compositionally biased region" description="Acidic residues" evidence="1">
    <location>
        <begin position="879"/>
        <end position="904"/>
    </location>
</feature>
<feature type="compositionally biased region" description="Low complexity" evidence="1">
    <location>
        <begin position="916"/>
        <end position="949"/>
    </location>
</feature>
<feature type="compositionally biased region" description="Low complexity" evidence="1">
    <location>
        <begin position="823"/>
        <end position="862"/>
    </location>
</feature>
<evidence type="ECO:0008006" key="4">
    <source>
        <dbReference type="Google" id="ProtNLM"/>
    </source>
</evidence>
<dbReference type="Proteomes" id="UP001244341">
    <property type="component" value="Chromosome 15b"/>
</dbReference>
<accession>A0ABY8UQJ7</accession>
<feature type="region of interest" description="Disordered" evidence="1">
    <location>
        <begin position="820"/>
        <end position="965"/>
    </location>
</feature>
<evidence type="ECO:0000313" key="3">
    <source>
        <dbReference type="Proteomes" id="UP001244341"/>
    </source>
</evidence>
<proteinExistence type="predicted"/>
<evidence type="ECO:0000313" key="2">
    <source>
        <dbReference type="EMBL" id="WIA22943.1"/>
    </source>
</evidence>
<name>A0ABY8UQJ7_TETOB</name>
<dbReference type="InterPro" id="IPR016024">
    <property type="entry name" value="ARM-type_fold"/>
</dbReference>
<feature type="compositionally biased region" description="Basic and acidic residues" evidence="1">
    <location>
        <begin position="905"/>
        <end position="915"/>
    </location>
</feature>
<protein>
    <recommendedName>
        <fullName evidence="4">Nuclear condensin complex subunit 3 C-terminal domain-containing protein</fullName>
    </recommendedName>
</protein>
<dbReference type="SUPFAM" id="SSF48371">
    <property type="entry name" value="ARM repeat"/>
    <property type="match status" value="1"/>
</dbReference>
<dbReference type="InterPro" id="IPR027165">
    <property type="entry name" value="CND3"/>
</dbReference>
<gene>
    <name evidence="2" type="ORF">OEZ85_001312</name>
</gene>
<dbReference type="PANTHER" id="PTHR14418">
    <property type="entry name" value="CONDENSIN COMPLEX SUBUNIT 3-RELATED"/>
    <property type="match status" value="1"/>
</dbReference>
<dbReference type="Gene3D" id="1.25.10.10">
    <property type="entry name" value="Leucine-rich Repeat Variant"/>
    <property type="match status" value="1"/>
</dbReference>
<dbReference type="EMBL" id="CP126222">
    <property type="protein sequence ID" value="WIA22943.1"/>
    <property type="molecule type" value="Genomic_DNA"/>
</dbReference>
<organism evidence="2 3">
    <name type="scientific">Tetradesmus obliquus</name>
    <name type="common">Green alga</name>
    <name type="synonym">Acutodesmus obliquus</name>
    <dbReference type="NCBI Taxonomy" id="3088"/>
    <lineage>
        <taxon>Eukaryota</taxon>
        <taxon>Viridiplantae</taxon>
        <taxon>Chlorophyta</taxon>
        <taxon>core chlorophytes</taxon>
        <taxon>Chlorophyceae</taxon>
        <taxon>CS clade</taxon>
        <taxon>Sphaeropleales</taxon>
        <taxon>Scenedesmaceae</taxon>
        <taxon>Tetradesmus</taxon>
    </lineage>
</organism>
<reference evidence="2 3" key="1">
    <citation type="submission" date="2023-05" db="EMBL/GenBank/DDBJ databases">
        <title>A 100% complete, gapless, phased diploid assembly of the Scenedesmus obliquus UTEX 3031 genome.</title>
        <authorList>
            <person name="Biondi T.C."/>
            <person name="Hanschen E.R."/>
            <person name="Kwon T."/>
            <person name="Eng W."/>
            <person name="Kruse C.P.S."/>
            <person name="Koehler S.I."/>
            <person name="Kunde Y."/>
            <person name="Gleasner C.D."/>
            <person name="You Mak K.T."/>
            <person name="Polle J."/>
            <person name="Hovde B.T."/>
            <person name="Starkenburg S.R."/>
        </authorList>
    </citation>
    <scope>NUCLEOTIDE SEQUENCE [LARGE SCALE GENOMIC DNA]</scope>
    <source>
        <strain evidence="2 3">DOE0152z</strain>
    </source>
</reference>
<dbReference type="PANTHER" id="PTHR14418:SF5">
    <property type="entry name" value="CONDENSIN COMPLEX SUBUNIT 3"/>
    <property type="match status" value="1"/>
</dbReference>
<evidence type="ECO:0000256" key="1">
    <source>
        <dbReference type="SAM" id="MobiDB-lite"/>
    </source>
</evidence>
<keyword evidence="3" id="KW-1185">Reference proteome</keyword>